<evidence type="ECO:0000313" key="1">
    <source>
        <dbReference type="EMBL" id="AHH09225.1"/>
    </source>
</evidence>
<evidence type="ECO:0000313" key="2">
    <source>
        <dbReference type="Proteomes" id="UP000019331"/>
    </source>
</evidence>
<dbReference type="EMBL" id="CP005851">
    <property type="protein sequence ID" value="AHH09225.1"/>
    <property type="molecule type" value="Genomic_DNA"/>
</dbReference>
<dbReference type="Proteomes" id="UP000019331">
    <property type="component" value="Chromosome"/>
</dbReference>
<protein>
    <submittedName>
        <fullName evidence="1">Uncharacterized protein</fullName>
    </submittedName>
</protein>
<dbReference type="RefSeq" id="WP_156768626.1">
    <property type="nucleotide sequence ID" value="NZ_CP005851.2"/>
</dbReference>
<proteinExistence type="predicted"/>
<organism evidence="1 2">
    <name type="scientific">Borrelia parkeri SLO</name>
    <dbReference type="NCBI Taxonomy" id="1313294"/>
    <lineage>
        <taxon>Bacteria</taxon>
        <taxon>Pseudomonadati</taxon>
        <taxon>Spirochaetota</taxon>
        <taxon>Spirochaetia</taxon>
        <taxon>Spirochaetales</taxon>
        <taxon>Borreliaceae</taxon>
        <taxon>Borrelia</taxon>
    </lineage>
</organism>
<keyword evidence="2" id="KW-1185">Reference proteome</keyword>
<accession>A0ABN4C4Y1</accession>
<sequence length="53" mass="6344">MNVRQIGNRGEGFALKYLLEKLNNFYFIEIKSLNVTVLEYITFSDLRSFIMFF</sequence>
<name>A0ABN4C4Y1_BORPR</name>
<gene>
    <name evidence="1" type="ORF">BPA_0122800</name>
</gene>
<reference evidence="1" key="1">
    <citation type="submission" date="2016-10" db="EMBL/GenBank/DDBJ databases">
        <title>Comparative Genomics of Relapsing Fever Spirochetes.</title>
        <authorList>
            <person name="Schwan T.G."/>
            <person name="Raffel S.J."/>
            <person name="Porcella S.F."/>
            <person name="Martens C.A."/>
            <person name="Bruno D.P."/>
            <person name="Ricklefs S.M."/>
            <person name="Barbian K.B."/>
        </authorList>
    </citation>
    <scope>NUCLEOTIDE SEQUENCE</scope>
    <source>
        <strain evidence="1">SLO</strain>
    </source>
</reference>